<sequence>MLRPATLRPLQRAAAQPAIRAASRRTLYSSRGSPKLTQEFDLNRLNSQRRDYERNRTAFLTAGAVAGVISFIYTAWKLKKAIDEKNAREGKPSGSVKFDAGPNVPTEQFKTEAGELRKVVLHDEDGHEVVPTGNSTVPLFPRTMDVSLPLDKKEQSPLAASISDSTRTQYNYSMFHVIFFLATTWVSLLLTISHEKGIEANSDFASVGRTYAASWIKIVSAWLCYGIYAWSMIAPVVLPERFDFS</sequence>
<keyword evidence="2" id="KW-1185">Reference proteome</keyword>
<dbReference type="Proteomes" id="UP001148737">
    <property type="component" value="Unassembled WGS sequence"/>
</dbReference>
<evidence type="ECO:0000313" key="2">
    <source>
        <dbReference type="Proteomes" id="UP001148737"/>
    </source>
</evidence>
<organism evidence="1 2">
    <name type="scientific">Lecanicillium saksenae</name>
    <dbReference type="NCBI Taxonomy" id="468837"/>
    <lineage>
        <taxon>Eukaryota</taxon>
        <taxon>Fungi</taxon>
        <taxon>Dikarya</taxon>
        <taxon>Ascomycota</taxon>
        <taxon>Pezizomycotina</taxon>
        <taxon>Sordariomycetes</taxon>
        <taxon>Hypocreomycetidae</taxon>
        <taxon>Hypocreales</taxon>
        <taxon>Cordycipitaceae</taxon>
        <taxon>Lecanicillium</taxon>
    </lineage>
</organism>
<accession>A0ACC1R2K2</accession>
<reference evidence="1" key="1">
    <citation type="submission" date="2022-07" db="EMBL/GenBank/DDBJ databases">
        <title>Genome Sequence of Lecanicillium saksenae.</title>
        <authorList>
            <person name="Buettner E."/>
        </authorList>
    </citation>
    <scope>NUCLEOTIDE SEQUENCE</scope>
    <source>
        <strain evidence="1">VT-O1</strain>
    </source>
</reference>
<evidence type="ECO:0000313" key="1">
    <source>
        <dbReference type="EMBL" id="KAJ3496844.1"/>
    </source>
</evidence>
<dbReference type="EMBL" id="JANAKD010000156">
    <property type="protein sequence ID" value="KAJ3496844.1"/>
    <property type="molecule type" value="Genomic_DNA"/>
</dbReference>
<name>A0ACC1R2K2_9HYPO</name>
<comment type="caution">
    <text evidence="1">The sequence shown here is derived from an EMBL/GenBank/DDBJ whole genome shotgun (WGS) entry which is preliminary data.</text>
</comment>
<proteinExistence type="predicted"/>
<gene>
    <name evidence="1" type="ORF">NLG97_g2358</name>
</gene>
<protein>
    <submittedName>
        <fullName evidence="1">Uncharacterized protein</fullName>
    </submittedName>
</protein>